<evidence type="ECO:0000259" key="3">
    <source>
        <dbReference type="PROSITE" id="PS50263"/>
    </source>
</evidence>
<evidence type="ECO:0000256" key="2">
    <source>
        <dbReference type="SAM" id="MobiDB-lite"/>
    </source>
</evidence>
<feature type="compositionally biased region" description="Low complexity" evidence="2">
    <location>
        <begin position="357"/>
        <end position="378"/>
    </location>
</feature>
<evidence type="ECO:0000313" key="5">
    <source>
        <dbReference type="Proteomes" id="UP001642482"/>
    </source>
</evidence>
<gene>
    <name evidence="4" type="ORF">SEUCBS140593_008382</name>
</gene>
<dbReference type="InterPro" id="IPR003010">
    <property type="entry name" value="C-N_Hydrolase"/>
</dbReference>
<evidence type="ECO:0000256" key="1">
    <source>
        <dbReference type="ARBA" id="ARBA00008129"/>
    </source>
</evidence>
<feature type="domain" description="CN hydrolase" evidence="3">
    <location>
        <begin position="4"/>
        <end position="303"/>
    </location>
</feature>
<proteinExistence type="inferred from homology"/>
<dbReference type="Gene3D" id="3.60.110.10">
    <property type="entry name" value="Carbon-nitrogen hydrolase"/>
    <property type="match status" value="2"/>
</dbReference>
<keyword evidence="5" id="KW-1185">Reference proteome</keyword>
<comment type="caution">
    <text evidence="4">The sequence shown here is derived from an EMBL/GenBank/DDBJ whole genome shotgun (WGS) entry which is preliminary data.</text>
</comment>
<dbReference type="Pfam" id="PF00795">
    <property type="entry name" value="CN_hydrolase"/>
    <property type="match status" value="1"/>
</dbReference>
<dbReference type="Proteomes" id="UP001642482">
    <property type="component" value="Unassembled WGS sequence"/>
</dbReference>
<accession>A0ABP0CL79</accession>
<feature type="region of interest" description="Disordered" evidence="2">
    <location>
        <begin position="351"/>
        <end position="391"/>
    </location>
</feature>
<feature type="region of interest" description="Disordered" evidence="2">
    <location>
        <begin position="424"/>
        <end position="447"/>
    </location>
</feature>
<dbReference type="PANTHER" id="PTHR46044:SF12">
    <property type="entry name" value="HYDROLASE"/>
    <property type="match status" value="1"/>
</dbReference>
<dbReference type="PANTHER" id="PTHR46044">
    <property type="entry name" value="NITRILASE"/>
    <property type="match status" value="1"/>
</dbReference>
<organism evidence="4 5">
    <name type="scientific">Sporothrix eucalyptigena</name>
    <dbReference type="NCBI Taxonomy" id="1812306"/>
    <lineage>
        <taxon>Eukaryota</taxon>
        <taxon>Fungi</taxon>
        <taxon>Dikarya</taxon>
        <taxon>Ascomycota</taxon>
        <taxon>Pezizomycotina</taxon>
        <taxon>Sordariomycetes</taxon>
        <taxon>Sordariomycetidae</taxon>
        <taxon>Ophiostomatales</taxon>
        <taxon>Ophiostomataceae</taxon>
        <taxon>Sporothrix</taxon>
    </lineage>
</organism>
<name>A0ABP0CL79_9PEZI</name>
<dbReference type="PROSITE" id="PS50263">
    <property type="entry name" value="CN_HYDROLASE"/>
    <property type="match status" value="1"/>
</dbReference>
<dbReference type="EMBL" id="CAWUHD010000115">
    <property type="protein sequence ID" value="CAK7232795.1"/>
    <property type="molecule type" value="Genomic_DNA"/>
</dbReference>
<dbReference type="SUPFAM" id="SSF56317">
    <property type="entry name" value="Carbon-nitrogen hydrolase"/>
    <property type="match status" value="2"/>
</dbReference>
<dbReference type="InterPro" id="IPR036526">
    <property type="entry name" value="C-N_Hydrolase_sf"/>
</dbReference>
<sequence>MTKIRLGTCSPASADSPQASLALLETLARRAASQGVDLLLLPEAFLGGGYPRGVSFGSVLGDDNAAGREAFLHYFQKAVDFGDIVGDAGAGGGYAWVNKGRRDPAAVERSQDPSPGDGTRETLERIAQETGVFLVVGAIEKAGGSLYCSVVYVCPKEGVLGKRRKVQPAPKTGLERLIWSTAGPASLRAVSTEIKGVRINLAAAICWENYMPLVRQSLYSQNVNLYLAPTADGSDAWLSLVRTIGIEGRCFVVTSNMSTTATGPAALSSSTASASQIPTYTTPQWQSTRQNNGTSALTATNGTAAGASPGITTKIVECAPLSAGGKPRRRKKSFVHDEYGNEIVLSCEAVAEEEVSTPNGTPNSSTNETTNGTAATTTDAPVPLPPFPRLPVDRAWERHKHERRRSSVFDEDDNEIVLCRPRDANGTTVDQPIEDSASEKSIGLGPGTLDGVAASSPREMTEVLAPNVLASDTRGGSAIVSPFGDVLAGPQWGDANNIIVADVDFEDCIRGRLSLDVAGHYSR</sequence>
<dbReference type="InterPro" id="IPR044149">
    <property type="entry name" value="Nitrilases_CHs"/>
</dbReference>
<comment type="similarity">
    <text evidence="1">Belongs to the carbon-nitrogen hydrolase superfamily. Nitrilase family.</text>
</comment>
<evidence type="ECO:0000313" key="4">
    <source>
        <dbReference type="EMBL" id="CAK7232795.1"/>
    </source>
</evidence>
<reference evidence="4 5" key="1">
    <citation type="submission" date="2024-01" db="EMBL/GenBank/DDBJ databases">
        <authorList>
            <person name="Allen C."/>
            <person name="Tagirdzhanova G."/>
        </authorList>
    </citation>
    <scope>NUCLEOTIDE SEQUENCE [LARGE SCALE GENOMIC DNA]</scope>
</reference>
<protein>
    <recommendedName>
        <fullName evidence="3">CN hydrolase domain-containing protein</fullName>
    </recommendedName>
</protein>